<accession>A0A931FZ12</accession>
<dbReference type="SMART" id="SM00304">
    <property type="entry name" value="HAMP"/>
    <property type="match status" value="1"/>
</dbReference>
<feature type="transmembrane region" description="Helical" evidence="10">
    <location>
        <begin position="166"/>
        <end position="189"/>
    </location>
</feature>
<comment type="caution">
    <text evidence="13">The sequence shown here is derived from an EMBL/GenBank/DDBJ whole genome shotgun (WGS) entry which is preliminary data.</text>
</comment>
<evidence type="ECO:0000256" key="4">
    <source>
        <dbReference type="ARBA" id="ARBA00022553"/>
    </source>
</evidence>
<keyword evidence="10" id="KW-0472">Membrane</keyword>
<dbReference type="Gene3D" id="6.10.340.10">
    <property type="match status" value="1"/>
</dbReference>
<dbReference type="InterPro" id="IPR036890">
    <property type="entry name" value="HATPase_C_sf"/>
</dbReference>
<dbReference type="CDD" id="cd00082">
    <property type="entry name" value="HisKA"/>
    <property type="match status" value="1"/>
</dbReference>
<evidence type="ECO:0000256" key="7">
    <source>
        <dbReference type="ARBA" id="ARBA00022777"/>
    </source>
</evidence>
<dbReference type="Pfam" id="PF00512">
    <property type="entry name" value="HisKA"/>
    <property type="match status" value="1"/>
</dbReference>
<dbReference type="PROSITE" id="PS50109">
    <property type="entry name" value="HIS_KIN"/>
    <property type="match status" value="1"/>
</dbReference>
<dbReference type="SUPFAM" id="SSF47384">
    <property type="entry name" value="Homodimeric domain of signal transducing histidine kinase"/>
    <property type="match status" value="1"/>
</dbReference>
<evidence type="ECO:0000256" key="8">
    <source>
        <dbReference type="ARBA" id="ARBA00022989"/>
    </source>
</evidence>
<dbReference type="InterPro" id="IPR007891">
    <property type="entry name" value="CHASE3"/>
</dbReference>
<proteinExistence type="predicted"/>
<protein>
    <recommendedName>
        <fullName evidence="3">histidine kinase</fullName>
        <ecNumber evidence="3">2.7.13.3</ecNumber>
    </recommendedName>
</protein>
<evidence type="ECO:0000259" key="11">
    <source>
        <dbReference type="PROSITE" id="PS50109"/>
    </source>
</evidence>
<dbReference type="InterPro" id="IPR003661">
    <property type="entry name" value="HisK_dim/P_dom"/>
</dbReference>
<evidence type="ECO:0000256" key="3">
    <source>
        <dbReference type="ARBA" id="ARBA00012438"/>
    </source>
</evidence>
<dbReference type="InterPro" id="IPR052162">
    <property type="entry name" value="Sensor_kinase/Photoreceptor"/>
</dbReference>
<dbReference type="Pfam" id="PF00672">
    <property type="entry name" value="HAMP"/>
    <property type="match status" value="1"/>
</dbReference>
<dbReference type="SMART" id="SM00388">
    <property type="entry name" value="HisKA"/>
    <property type="match status" value="1"/>
</dbReference>
<dbReference type="CDD" id="cd06225">
    <property type="entry name" value="HAMP"/>
    <property type="match status" value="1"/>
</dbReference>
<keyword evidence="4" id="KW-0597">Phosphoprotein</keyword>
<feature type="domain" description="HAMP" evidence="12">
    <location>
        <begin position="187"/>
        <end position="239"/>
    </location>
</feature>
<dbReference type="AlphaFoldDB" id="A0A931FZ12"/>
<dbReference type="PANTHER" id="PTHR43304">
    <property type="entry name" value="PHYTOCHROME-LIKE PROTEIN CPH1"/>
    <property type="match status" value="1"/>
</dbReference>
<evidence type="ECO:0000256" key="9">
    <source>
        <dbReference type="ARBA" id="ARBA00023012"/>
    </source>
</evidence>
<dbReference type="Proteomes" id="UP000598146">
    <property type="component" value="Unassembled WGS sequence"/>
</dbReference>
<dbReference type="InterPro" id="IPR004358">
    <property type="entry name" value="Sig_transdc_His_kin-like_C"/>
</dbReference>
<dbReference type="PROSITE" id="PS50885">
    <property type="entry name" value="HAMP"/>
    <property type="match status" value="1"/>
</dbReference>
<dbReference type="PRINTS" id="PR00344">
    <property type="entry name" value="BCTRLSENSOR"/>
</dbReference>
<evidence type="ECO:0000256" key="6">
    <source>
        <dbReference type="ARBA" id="ARBA00022692"/>
    </source>
</evidence>
<evidence type="ECO:0000313" key="13">
    <source>
        <dbReference type="EMBL" id="MBG0564225.1"/>
    </source>
</evidence>
<keyword evidence="14" id="KW-1185">Reference proteome</keyword>
<reference evidence="13" key="1">
    <citation type="submission" date="2020-11" db="EMBL/GenBank/DDBJ databases">
        <title>Isolation and identification of active actinomycetes.</title>
        <authorList>
            <person name="Sun X."/>
        </authorList>
    </citation>
    <scope>NUCLEOTIDE SEQUENCE</scope>
    <source>
        <strain evidence="13">NEAU-A11</strain>
    </source>
</reference>
<evidence type="ECO:0000256" key="10">
    <source>
        <dbReference type="SAM" id="Phobius"/>
    </source>
</evidence>
<dbReference type="PANTHER" id="PTHR43304:SF1">
    <property type="entry name" value="PAC DOMAIN-CONTAINING PROTEIN"/>
    <property type="match status" value="1"/>
</dbReference>
<dbReference type="Gene3D" id="3.30.565.10">
    <property type="entry name" value="Histidine kinase-like ATPase, C-terminal domain"/>
    <property type="match status" value="1"/>
</dbReference>
<sequence length="490" mass="53249">MAVLIVGGTALGARALAHTTAVSNRLSDHISPARTTVVQLDVALLDQATGVRGYLLSGQDALLEPYPRGVAAERAAAGRLRELLAGEPALLAELTEVETLAARWRADGADPLVENRRRTGTTPEASADTAFETVRRQVAALDERLIAEREAGRAALDRSRRVRNTVFVGLAVLLLAAIASIAVLLRVVVLRPLGQLGDAVRRVAAGDFEHRFSPRGPADLVDLGRDVEAMRGRLVDALVESRQAHEELRRSNADLEQFAYVASHDLQEPLRKVASFCQMLQRRYADALDERAQQYIGFAVDGATRMQRLINDLLAFSRIGRVYDGNRPVDLNDVLDQVEQILAARVDETGARIVRPPLPTVPGDATLLTMLWQNLLSNALKFHHPDRPPQVEITATDTGGIWTFTVRDNGIGIDPQFADKIFVIFQRLHSREEYSGTGIGLAICKRVVEYHGGTIELDRTYTGGAGLTFTLPALTPAEPPASLAESAPAA</sequence>
<feature type="domain" description="Histidine kinase" evidence="11">
    <location>
        <begin position="261"/>
        <end position="475"/>
    </location>
</feature>
<keyword evidence="8 10" id="KW-1133">Transmembrane helix</keyword>
<dbReference type="FunFam" id="3.30.565.10:FF:000006">
    <property type="entry name" value="Sensor histidine kinase WalK"/>
    <property type="match status" value="1"/>
</dbReference>
<comment type="catalytic activity">
    <reaction evidence="1">
        <text>ATP + protein L-histidine = ADP + protein N-phospho-L-histidine.</text>
        <dbReference type="EC" id="2.7.13.3"/>
    </reaction>
</comment>
<dbReference type="EMBL" id="JADQTO010000010">
    <property type="protein sequence ID" value="MBG0564225.1"/>
    <property type="molecule type" value="Genomic_DNA"/>
</dbReference>
<keyword evidence="6 10" id="KW-0812">Transmembrane</keyword>
<dbReference type="Gene3D" id="1.10.287.130">
    <property type="match status" value="1"/>
</dbReference>
<keyword evidence="7" id="KW-0418">Kinase</keyword>
<dbReference type="InterPro" id="IPR005467">
    <property type="entry name" value="His_kinase_dom"/>
</dbReference>
<name>A0A931FZ12_9ACTN</name>
<evidence type="ECO:0000259" key="12">
    <source>
        <dbReference type="PROSITE" id="PS50885"/>
    </source>
</evidence>
<evidence type="ECO:0000256" key="1">
    <source>
        <dbReference type="ARBA" id="ARBA00000085"/>
    </source>
</evidence>
<keyword evidence="5" id="KW-0808">Transferase</keyword>
<dbReference type="Pfam" id="PF02518">
    <property type="entry name" value="HATPase_c"/>
    <property type="match status" value="1"/>
</dbReference>
<dbReference type="SMART" id="SM00387">
    <property type="entry name" value="HATPase_c"/>
    <property type="match status" value="1"/>
</dbReference>
<dbReference type="EC" id="2.7.13.3" evidence="3"/>
<dbReference type="SUPFAM" id="SSF158472">
    <property type="entry name" value="HAMP domain-like"/>
    <property type="match status" value="1"/>
</dbReference>
<evidence type="ECO:0000256" key="2">
    <source>
        <dbReference type="ARBA" id="ARBA00004236"/>
    </source>
</evidence>
<dbReference type="InterPro" id="IPR003594">
    <property type="entry name" value="HATPase_dom"/>
</dbReference>
<dbReference type="Pfam" id="PF05227">
    <property type="entry name" value="CHASE3"/>
    <property type="match status" value="1"/>
</dbReference>
<dbReference type="SUPFAM" id="SSF55874">
    <property type="entry name" value="ATPase domain of HSP90 chaperone/DNA topoisomerase II/histidine kinase"/>
    <property type="match status" value="1"/>
</dbReference>
<evidence type="ECO:0000256" key="5">
    <source>
        <dbReference type="ARBA" id="ARBA00022679"/>
    </source>
</evidence>
<dbReference type="InterPro" id="IPR036097">
    <property type="entry name" value="HisK_dim/P_sf"/>
</dbReference>
<keyword evidence="9" id="KW-0902">Two-component regulatory system</keyword>
<dbReference type="GO" id="GO:0005886">
    <property type="term" value="C:plasma membrane"/>
    <property type="evidence" value="ECO:0007669"/>
    <property type="project" value="UniProtKB-SubCell"/>
</dbReference>
<dbReference type="CDD" id="cd16921">
    <property type="entry name" value="HATPase_FilI-like"/>
    <property type="match status" value="1"/>
</dbReference>
<dbReference type="GO" id="GO:0000155">
    <property type="term" value="F:phosphorelay sensor kinase activity"/>
    <property type="evidence" value="ECO:0007669"/>
    <property type="project" value="InterPro"/>
</dbReference>
<organism evidence="13 14">
    <name type="scientific">Actinoplanes aureus</name>
    <dbReference type="NCBI Taxonomy" id="2792083"/>
    <lineage>
        <taxon>Bacteria</taxon>
        <taxon>Bacillati</taxon>
        <taxon>Actinomycetota</taxon>
        <taxon>Actinomycetes</taxon>
        <taxon>Micromonosporales</taxon>
        <taxon>Micromonosporaceae</taxon>
        <taxon>Actinoplanes</taxon>
    </lineage>
</organism>
<gene>
    <name evidence="13" type="ORF">I4J89_22520</name>
</gene>
<dbReference type="InterPro" id="IPR003660">
    <property type="entry name" value="HAMP_dom"/>
</dbReference>
<comment type="subcellular location">
    <subcellularLocation>
        <location evidence="2">Cell membrane</location>
    </subcellularLocation>
</comment>
<evidence type="ECO:0000313" key="14">
    <source>
        <dbReference type="Proteomes" id="UP000598146"/>
    </source>
</evidence>